<evidence type="ECO:0000256" key="5">
    <source>
        <dbReference type="ARBA" id="ARBA00023274"/>
    </source>
</evidence>
<evidence type="ECO:0000256" key="7">
    <source>
        <dbReference type="SAM" id="MobiDB-lite"/>
    </source>
</evidence>
<dbReference type="PANTHER" id="PTHR13362:SF2">
    <property type="entry name" value="SMALL RIBOSOMAL SUBUNIT PROTEIN MS33"/>
    <property type="match status" value="1"/>
</dbReference>
<evidence type="ECO:0000313" key="8">
    <source>
        <dbReference type="EMBL" id="KAL2058023.1"/>
    </source>
</evidence>
<protein>
    <recommendedName>
        <fullName evidence="6">Small ribosomal subunit protein mS33</fullName>
    </recommendedName>
</protein>
<feature type="compositionally biased region" description="Low complexity" evidence="7">
    <location>
        <begin position="113"/>
        <end position="125"/>
    </location>
</feature>
<dbReference type="InterPro" id="IPR013219">
    <property type="entry name" value="Ribosomal_mS33"/>
</dbReference>
<comment type="similarity">
    <text evidence="2">Belongs to the mitochondrion-specific ribosomal protein mS33 family.</text>
</comment>
<gene>
    <name evidence="8" type="ORF">ABVK25_001641</name>
</gene>
<reference evidence="8 9" key="1">
    <citation type="submission" date="2024-09" db="EMBL/GenBank/DDBJ databases">
        <title>Rethinking Asexuality: The Enigmatic Case of Functional Sexual Genes in Lepraria (Stereocaulaceae).</title>
        <authorList>
            <person name="Doellman M."/>
            <person name="Sun Y."/>
            <person name="Barcenas-Pena A."/>
            <person name="Lumbsch H.T."/>
            <person name="Grewe F."/>
        </authorList>
    </citation>
    <scope>NUCLEOTIDE SEQUENCE [LARGE SCALE GENOMIC DNA]</scope>
    <source>
        <strain evidence="8 9">Grewe 0041</strain>
    </source>
</reference>
<keyword evidence="9" id="KW-1185">Reference proteome</keyword>
<keyword evidence="4" id="KW-0496">Mitochondrion</keyword>
<evidence type="ECO:0000256" key="2">
    <source>
        <dbReference type="ARBA" id="ARBA00008970"/>
    </source>
</evidence>
<evidence type="ECO:0000256" key="4">
    <source>
        <dbReference type="ARBA" id="ARBA00023128"/>
    </source>
</evidence>
<keyword evidence="5" id="KW-0687">Ribonucleoprotein</keyword>
<sequence length="125" mass="14289">MSVPQSRILALVKLQTTLFSQTFNPLRLRTGNKILRQRLRGPSVAAYYPRRVATVKDLQKAYRHFDEDMETWDEEEEDRIEHVALVKQRGKGAPKKKRTRDESKKNKGKKKPAVSAAAAAAETKL</sequence>
<dbReference type="Pfam" id="PF08293">
    <property type="entry name" value="MRP-S33"/>
    <property type="match status" value="1"/>
</dbReference>
<evidence type="ECO:0000256" key="1">
    <source>
        <dbReference type="ARBA" id="ARBA00004173"/>
    </source>
</evidence>
<dbReference type="EMBL" id="JBHFEH010000003">
    <property type="protein sequence ID" value="KAL2058023.1"/>
    <property type="molecule type" value="Genomic_DNA"/>
</dbReference>
<comment type="caution">
    <text evidence="8">The sequence shown here is derived from an EMBL/GenBank/DDBJ whole genome shotgun (WGS) entry which is preliminary data.</text>
</comment>
<evidence type="ECO:0000313" key="9">
    <source>
        <dbReference type="Proteomes" id="UP001590951"/>
    </source>
</evidence>
<comment type="subcellular location">
    <subcellularLocation>
        <location evidence="1">Mitochondrion</location>
    </subcellularLocation>
</comment>
<evidence type="ECO:0000256" key="6">
    <source>
        <dbReference type="ARBA" id="ARBA00035132"/>
    </source>
</evidence>
<feature type="compositionally biased region" description="Basic residues" evidence="7">
    <location>
        <begin position="88"/>
        <end position="98"/>
    </location>
</feature>
<evidence type="ECO:0000256" key="3">
    <source>
        <dbReference type="ARBA" id="ARBA00022980"/>
    </source>
</evidence>
<feature type="region of interest" description="Disordered" evidence="7">
    <location>
        <begin position="85"/>
        <end position="125"/>
    </location>
</feature>
<proteinExistence type="inferred from homology"/>
<name>A0ABR4BK25_9LECA</name>
<dbReference type="Proteomes" id="UP001590951">
    <property type="component" value="Unassembled WGS sequence"/>
</dbReference>
<dbReference type="PANTHER" id="PTHR13362">
    <property type="entry name" value="MITOCHONDRIAL RIBOSOMAL PROTEIN S33"/>
    <property type="match status" value="1"/>
</dbReference>
<keyword evidence="3" id="KW-0689">Ribosomal protein</keyword>
<accession>A0ABR4BK25</accession>
<organism evidence="8 9">
    <name type="scientific">Lepraria finkii</name>
    <dbReference type="NCBI Taxonomy" id="1340010"/>
    <lineage>
        <taxon>Eukaryota</taxon>
        <taxon>Fungi</taxon>
        <taxon>Dikarya</taxon>
        <taxon>Ascomycota</taxon>
        <taxon>Pezizomycotina</taxon>
        <taxon>Lecanoromycetes</taxon>
        <taxon>OSLEUM clade</taxon>
        <taxon>Lecanoromycetidae</taxon>
        <taxon>Lecanorales</taxon>
        <taxon>Lecanorineae</taxon>
        <taxon>Stereocaulaceae</taxon>
        <taxon>Lepraria</taxon>
    </lineage>
</organism>